<dbReference type="InterPro" id="IPR045324">
    <property type="entry name" value="Small_multidrug_res"/>
</dbReference>
<dbReference type="Gene3D" id="1.10.3730.20">
    <property type="match status" value="1"/>
</dbReference>
<evidence type="ECO:0000256" key="3">
    <source>
        <dbReference type="ARBA" id="ARBA00022475"/>
    </source>
</evidence>
<dbReference type="Pfam" id="PF00893">
    <property type="entry name" value="Multi_Drug_Res"/>
    <property type="match status" value="1"/>
</dbReference>
<protein>
    <submittedName>
        <fullName evidence="10">DMT family transporter</fullName>
    </submittedName>
</protein>
<keyword evidence="2" id="KW-0813">Transport</keyword>
<keyword evidence="4 8" id="KW-0812">Transmembrane</keyword>
<dbReference type="SUPFAM" id="SSF103481">
    <property type="entry name" value="Multidrug resistance efflux transporter EmrE"/>
    <property type="match status" value="1"/>
</dbReference>
<dbReference type="Proteomes" id="UP001596237">
    <property type="component" value="Unassembled WGS sequence"/>
</dbReference>
<evidence type="ECO:0000256" key="8">
    <source>
        <dbReference type="RuleBase" id="RU003942"/>
    </source>
</evidence>
<keyword evidence="3" id="KW-1003">Cell membrane</keyword>
<evidence type="ECO:0000256" key="7">
    <source>
        <dbReference type="ARBA" id="ARBA00038032"/>
    </source>
</evidence>
<reference evidence="11" key="1">
    <citation type="journal article" date="2019" name="Int. J. Syst. Evol. Microbiol.">
        <title>The Global Catalogue of Microorganisms (GCM) 10K type strain sequencing project: providing services to taxonomists for standard genome sequencing and annotation.</title>
        <authorList>
            <consortium name="The Broad Institute Genomics Platform"/>
            <consortium name="The Broad Institute Genome Sequencing Center for Infectious Disease"/>
            <person name="Wu L."/>
            <person name="Ma J."/>
        </authorList>
    </citation>
    <scope>NUCLEOTIDE SEQUENCE [LARGE SCALE GENOMIC DNA]</scope>
    <source>
        <strain evidence="11">CCUG 36916</strain>
    </source>
</reference>
<keyword evidence="5 9" id="KW-1133">Transmembrane helix</keyword>
<dbReference type="InterPro" id="IPR000390">
    <property type="entry name" value="Small_drug/metabolite_transptr"/>
</dbReference>
<comment type="similarity">
    <text evidence="7 8">Belongs to the drug/metabolite transporter (DMT) superfamily. Small multidrug resistance (SMR) (TC 2.A.7.1) family.</text>
</comment>
<accession>A0ABW1WSE2</accession>
<keyword evidence="11" id="KW-1185">Reference proteome</keyword>
<dbReference type="EMBL" id="JBHSTT010000060">
    <property type="protein sequence ID" value="MFC6391125.1"/>
    <property type="molecule type" value="Genomic_DNA"/>
</dbReference>
<dbReference type="RefSeq" id="WP_246482002.1">
    <property type="nucleotide sequence ID" value="NZ_JBHSTT010000060.1"/>
</dbReference>
<feature type="transmembrane region" description="Helical" evidence="9">
    <location>
        <begin position="93"/>
        <end position="114"/>
    </location>
</feature>
<evidence type="ECO:0000313" key="11">
    <source>
        <dbReference type="Proteomes" id="UP001596237"/>
    </source>
</evidence>
<sequence>MKETFTDFPEDRPEHSAPVDAGIAMPLPRQDPFVVMNSFLILGFAICAEVTATLALKAADGFTRPGPTVIVALGYGTALWLMSTSMDMLPIGVVYAIWSGVGMVGAALGGALLYGEPLNATLLTGIGVIAVGVTILAIGQGQH</sequence>
<evidence type="ECO:0000256" key="1">
    <source>
        <dbReference type="ARBA" id="ARBA00004651"/>
    </source>
</evidence>
<evidence type="ECO:0000256" key="2">
    <source>
        <dbReference type="ARBA" id="ARBA00022448"/>
    </source>
</evidence>
<evidence type="ECO:0000256" key="9">
    <source>
        <dbReference type="SAM" id="Phobius"/>
    </source>
</evidence>
<feature type="transmembrane region" description="Helical" evidence="9">
    <location>
        <begin position="33"/>
        <end position="56"/>
    </location>
</feature>
<evidence type="ECO:0000256" key="4">
    <source>
        <dbReference type="ARBA" id="ARBA00022692"/>
    </source>
</evidence>
<proteinExistence type="inferred from homology"/>
<evidence type="ECO:0000313" key="10">
    <source>
        <dbReference type="EMBL" id="MFC6391125.1"/>
    </source>
</evidence>
<name>A0ABW1WSE2_9HYPH</name>
<feature type="transmembrane region" description="Helical" evidence="9">
    <location>
        <begin position="120"/>
        <end position="139"/>
    </location>
</feature>
<dbReference type="PANTHER" id="PTHR30561">
    <property type="entry name" value="SMR FAMILY PROTON-DEPENDENT DRUG EFFLUX TRANSPORTER SUGE"/>
    <property type="match status" value="1"/>
</dbReference>
<keyword evidence="6 9" id="KW-0472">Membrane</keyword>
<comment type="subcellular location">
    <subcellularLocation>
        <location evidence="1 8">Cell membrane</location>
        <topology evidence="1 8">Multi-pass membrane protein</topology>
    </subcellularLocation>
</comment>
<dbReference type="PANTHER" id="PTHR30561:SF1">
    <property type="entry name" value="MULTIDRUG TRANSPORTER EMRE"/>
    <property type="match status" value="1"/>
</dbReference>
<evidence type="ECO:0000256" key="6">
    <source>
        <dbReference type="ARBA" id="ARBA00023136"/>
    </source>
</evidence>
<comment type="caution">
    <text evidence="10">The sequence shown here is derived from an EMBL/GenBank/DDBJ whole genome shotgun (WGS) entry which is preliminary data.</text>
</comment>
<feature type="transmembrane region" description="Helical" evidence="9">
    <location>
        <begin position="62"/>
        <end position="81"/>
    </location>
</feature>
<dbReference type="InterPro" id="IPR037185">
    <property type="entry name" value="EmrE-like"/>
</dbReference>
<evidence type="ECO:0000256" key="5">
    <source>
        <dbReference type="ARBA" id="ARBA00022989"/>
    </source>
</evidence>
<gene>
    <name evidence="10" type="ORF">ACFQDP_17550</name>
</gene>
<organism evidence="10 11">
    <name type="scientific">Methylorubrum zatmanii</name>
    <dbReference type="NCBI Taxonomy" id="29429"/>
    <lineage>
        <taxon>Bacteria</taxon>
        <taxon>Pseudomonadati</taxon>
        <taxon>Pseudomonadota</taxon>
        <taxon>Alphaproteobacteria</taxon>
        <taxon>Hyphomicrobiales</taxon>
        <taxon>Methylobacteriaceae</taxon>
        <taxon>Methylorubrum</taxon>
    </lineage>
</organism>